<reference evidence="2" key="1">
    <citation type="journal article" date="2021" name="Nat. Commun.">
        <title>Genetic determinants of endophytism in the Arabidopsis root mycobiome.</title>
        <authorList>
            <person name="Mesny F."/>
            <person name="Miyauchi S."/>
            <person name="Thiergart T."/>
            <person name="Pickel B."/>
            <person name="Atanasova L."/>
            <person name="Karlsson M."/>
            <person name="Huettel B."/>
            <person name="Barry K.W."/>
            <person name="Haridas S."/>
            <person name="Chen C."/>
            <person name="Bauer D."/>
            <person name="Andreopoulos W."/>
            <person name="Pangilinan J."/>
            <person name="LaButti K."/>
            <person name="Riley R."/>
            <person name="Lipzen A."/>
            <person name="Clum A."/>
            <person name="Drula E."/>
            <person name="Henrissat B."/>
            <person name="Kohler A."/>
            <person name="Grigoriev I.V."/>
            <person name="Martin F.M."/>
            <person name="Hacquard S."/>
        </authorList>
    </citation>
    <scope>NUCLEOTIDE SEQUENCE</scope>
    <source>
        <strain evidence="2">MPI-CAGE-CH-0230</strain>
    </source>
</reference>
<feature type="compositionally biased region" description="Polar residues" evidence="1">
    <location>
        <begin position="175"/>
        <end position="193"/>
    </location>
</feature>
<organism evidence="2 3">
    <name type="scientific">Microdochium trichocladiopsis</name>
    <dbReference type="NCBI Taxonomy" id="1682393"/>
    <lineage>
        <taxon>Eukaryota</taxon>
        <taxon>Fungi</taxon>
        <taxon>Dikarya</taxon>
        <taxon>Ascomycota</taxon>
        <taxon>Pezizomycotina</taxon>
        <taxon>Sordariomycetes</taxon>
        <taxon>Xylariomycetidae</taxon>
        <taxon>Xylariales</taxon>
        <taxon>Microdochiaceae</taxon>
        <taxon>Microdochium</taxon>
    </lineage>
</organism>
<dbReference type="OrthoDB" id="4366798at2759"/>
<name>A0A9P8Y0H4_9PEZI</name>
<feature type="compositionally biased region" description="Basic and acidic residues" evidence="1">
    <location>
        <begin position="237"/>
        <end position="247"/>
    </location>
</feature>
<feature type="region of interest" description="Disordered" evidence="1">
    <location>
        <begin position="147"/>
        <end position="206"/>
    </location>
</feature>
<gene>
    <name evidence="2" type="ORF">B0I36DRAFT_366886</name>
</gene>
<evidence type="ECO:0000313" key="2">
    <source>
        <dbReference type="EMBL" id="KAH7024988.1"/>
    </source>
</evidence>
<sequence>MEPWHPVLETPDDWAAHPAWRWPWWKLGLQPNDLFTSLHEQYNTYRAPLQDFEAFHHDISEAAAAAADTADFHRRMAIRQKERLTEMIAALDHVALRVTASPGVFDGASSASTWADSVAFFRHRSLDAIVRFFGGLVAREDGEAALPAVTETESKPTVQEPLTPPPLDDEADLSLVSTVEDSMTSDSDSSVIDQHTLRPEIVGNDSPLRASPRLRQFVLPELAPGETCYAVFVEVSRDEDERRKSDSTDEAEEQWDEYAAQETADYLMRFEIAKDEHYTLTDSRRGKRAPSM</sequence>
<comment type="caution">
    <text evidence="2">The sequence shown here is derived from an EMBL/GenBank/DDBJ whole genome shotgun (WGS) entry which is preliminary data.</text>
</comment>
<evidence type="ECO:0000256" key="1">
    <source>
        <dbReference type="SAM" id="MobiDB-lite"/>
    </source>
</evidence>
<dbReference type="AlphaFoldDB" id="A0A9P8Y0H4"/>
<dbReference type="RefSeq" id="XP_046008536.1">
    <property type="nucleotide sequence ID" value="XM_046159373.1"/>
</dbReference>
<keyword evidence="3" id="KW-1185">Reference proteome</keyword>
<evidence type="ECO:0000313" key="3">
    <source>
        <dbReference type="Proteomes" id="UP000756346"/>
    </source>
</evidence>
<dbReference type="Proteomes" id="UP000756346">
    <property type="component" value="Unassembled WGS sequence"/>
</dbReference>
<dbReference type="GeneID" id="70188919"/>
<proteinExistence type="predicted"/>
<feature type="region of interest" description="Disordered" evidence="1">
    <location>
        <begin position="237"/>
        <end position="256"/>
    </location>
</feature>
<dbReference type="EMBL" id="JAGTJQ010000009">
    <property type="protein sequence ID" value="KAH7024988.1"/>
    <property type="molecule type" value="Genomic_DNA"/>
</dbReference>
<protein>
    <submittedName>
        <fullName evidence="2">Uncharacterized protein</fullName>
    </submittedName>
</protein>
<accession>A0A9P8Y0H4</accession>